<evidence type="ECO:0000256" key="1">
    <source>
        <dbReference type="ARBA" id="ARBA00000707"/>
    </source>
</evidence>
<evidence type="ECO:0000256" key="8">
    <source>
        <dbReference type="ARBA" id="ARBA00022801"/>
    </source>
</evidence>
<dbReference type="Gene3D" id="3.30.2230.10">
    <property type="entry name" value="DUSP-like"/>
    <property type="match status" value="1"/>
</dbReference>
<dbReference type="InterPro" id="IPR029346">
    <property type="entry name" value="USP_C"/>
</dbReference>
<protein>
    <recommendedName>
        <fullName evidence="11">Ubiquitin carboxyl-terminal hydrolase</fullName>
        <ecNumber evidence="11">3.4.19.12</ecNumber>
    </recommendedName>
</protein>
<evidence type="ECO:0000313" key="16">
    <source>
        <dbReference type="Proteomes" id="UP000076858"/>
    </source>
</evidence>
<dbReference type="STRING" id="35525.A0A164U7Z0"/>
<dbReference type="PROSITE" id="PS00973">
    <property type="entry name" value="USP_2"/>
    <property type="match status" value="1"/>
</dbReference>
<evidence type="ECO:0000259" key="13">
    <source>
        <dbReference type="PROSITE" id="PS50235"/>
    </source>
</evidence>
<dbReference type="PANTHER" id="PTHR21646:SF24">
    <property type="entry name" value="UBIQUITIN CARBOXYL-TERMINAL HYDROLASE"/>
    <property type="match status" value="1"/>
</dbReference>
<dbReference type="InterPro" id="IPR001394">
    <property type="entry name" value="Peptidase_C19_UCH"/>
</dbReference>
<dbReference type="InterPro" id="IPR035927">
    <property type="entry name" value="DUSP-like_sf"/>
</dbReference>
<sequence>MAEGTTIAGPSDSTSEYSQIKDLIDQPLSDGDTWYIIDLHWFNSWKKYVGWDKWDPNNVRDPACHPGNIDNLALLKENTMELKEHLTEDIDFALVPEPVWNLLVKWYQLTPGQEPIARKVVDHGMLTSYLRVEIYLTELKLAKYPETEKTCVKKFSKRDTLETVEKVLRDIFEIPENSNIHLWTKSSNQAYEELPMKKQSIQELSLMTNQTLVAEVQNEDGTWPRKTSYSKRSVVGASYSSLRHYDGDSSGSRSVQPGLCGLNNLGNTCFMNSVLQCMSNTPPIQRYFLEERHWAELNKENPLGNQGEIAKAFADLLKAMWSGQHHAFPPRAFKLQVGRFAPQFSGYQQHDSQELLTFLLDGLHEDLNRILKKPYIELKDADGRSDADVAREGWENYRKRNDSVIVDLFHGMLKSTLVCPECDKVSVTFDPTCYLSLPMPVKKERPIELYLARVDPEQKAMRYRVIVPKMGTILDLTEALSKLCGIPADHLIVADVHQHKFHQVFTNDSSISQISERDVIYAYELPERLGTTGTCCLGVYLKEVKTRNNYGYGSMFGVPFILQVPREGMVHDQLYQCIVTRMKRYLKSSDDQELAGPSSSDAITDISSTNQTVCENEMDTEDVDMSLENGNELPCMEINGIDSAAKASQSKRLFSMDLVNLSGNSSLGKIKENGKLITLAAKSFVSCEWDPVVKELSYNAEAEKYAEDASSQQRVNVKKQVLQLKECLEVFTSIERLGADDAWYCPTCKKHVRATKKFDLWSLPEVLVIHLKRFSYTRSLRDKLDTLVEFPIRGLNMAPYIIDPNPTDAVYDLIGVCNHYGGLGGGHYTAYAKNKDDGCWHYFDDSSVSEASEESVCSKAAYVLFYIRRNQNGKWIENVRPPLTKSSPAPVHKTHAKRNSANDSEEDMDSS</sequence>
<evidence type="ECO:0000256" key="3">
    <source>
        <dbReference type="ARBA" id="ARBA00004496"/>
    </source>
</evidence>
<gene>
    <name evidence="15" type="ORF">APZ42_023866</name>
</gene>
<dbReference type="InterPro" id="IPR050185">
    <property type="entry name" value="Ub_carboxyl-term_hydrolase"/>
</dbReference>
<dbReference type="CDD" id="cd02674">
    <property type="entry name" value="Peptidase_C19R"/>
    <property type="match status" value="1"/>
</dbReference>
<dbReference type="AlphaFoldDB" id="A0A164U7Z0"/>
<organism evidence="15 16">
    <name type="scientific">Daphnia magna</name>
    <dbReference type="NCBI Taxonomy" id="35525"/>
    <lineage>
        <taxon>Eukaryota</taxon>
        <taxon>Metazoa</taxon>
        <taxon>Ecdysozoa</taxon>
        <taxon>Arthropoda</taxon>
        <taxon>Crustacea</taxon>
        <taxon>Branchiopoda</taxon>
        <taxon>Diplostraca</taxon>
        <taxon>Cladocera</taxon>
        <taxon>Anomopoda</taxon>
        <taxon>Daphniidae</taxon>
        <taxon>Daphnia</taxon>
    </lineage>
</organism>
<dbReference type="GO" id="GO:0004843">
    <property type="term" value="F:cysteine-type deubiquitinase activity"/>
    <property type="evidence" value="ECO:0007669"/>
    <property type="project" value="UniProtKB-UniRule"/>
</dbReference>
<keyword evidence="8 11" id="KW-0378">Hydrolase</keyword>
<evidence type="ECO:0000256" key="7">
    <source>
        <dbReference type="ARBA" id="ARBA00022786"/>
    </source>
</evidence>
<evidence type="ECO:0000259" key="14">
    <source>
        <dbReference type="PROSITE" id="PS51283"/>
    </source>
</evidence>
<dbReference type="PROSITE" id="PS51283">
    <property type="entry name" value="DUSP"/>
    <property type="match status" value="1"/>
</dbReference>
<dbReference type="Pfam" id="PF14533">
    <property type="entry name" value="USP7_C2"/>
    <property type="match status" value="1"/>
</dbReference>
<dbReference type="SMART" id="SM00695">
    <property type="entry name" value="DUSP"/>
    <property type="match status" value="1"/>
</dbReference>
<dbReference type="Pfam" id="PF00443">
    <property type="entry name" value="UCH"/>
    <property type="match status" value="1"/>
</dbReference>
<dbReference type="GO" id="GO:0016579">
    <property type="term" value="P:protein deubiquitination"/>
    <property type="evidence" value="ECO:0007669"/>
    <property type="project" value="InterPro"/>
</dbReference>
<comment type="subcellular location">
    <subcellularLocation>
        <location evidence="3">Cytoplasm</location>
    </subcellularLocation>
    <subcellularLocation>
        <location evidence="2">Nucleus</location>
    </subcellularLocation>
</comment>
<keyword evidence="6 11" id="KW-0645">Protease</keyword>
<dbReference type="EMBL" id="LRGB01001581">
    <property type="protein sequence ID" value="KZS11135.1"/>
    <property type="molecule type" value="Genomic_DNA"/>
</dbReference>
<dbReference type="GO" id="GO:0005737">
    <property type="term" value="C:cytoplasm"/>
    <property type="evidence" value="ECO:0007669"/>
    <property type="project" value="UniProtKB-SubCell"/>
</dbReference>
<dbReference type="PROSITE" id="PS50235">
    <property type="entry name" value="USP_3"/>
    <property type="match status" value="1"/>
</dbReference>
<keyword evidence="5" id="KW-0963">Cytoplasm</keyword>
<dbReference type="Pfam" id="PF14836">
    <property type="entry name" value="Ubiquitin_3"/>
    <property type="match status" value="1"/>
</dbReference>
<comment type="similarity">
    <text evidence="4 11">Belongs to the peptidase C19 family.</text>
</comment>
<evidence type="ECO:0000256" key="12">
    <source>
        <dbReference type="SAM" id="MobiDB-lite"/>
    </source>
</evidence>
<reference evidence="15 16" key="1">
    <citation type="submission" date="2016-03" db="EMBL/GenBank/DDBJ databases">
        <title>EvidentialGene: Evidence-directed Construction of Genes on Genomes.</title>
        <authorList>
            <person name="Gilbert D.G."/>
            <person name="Choi J.-H."/>
            <person name="Mockaitis K."/>
            <person name="Colbourne J."/>
            <person name="Pfrender M."/>
        </authorList>
    </citation>
    <scope>NUCLEOTIDE SEQUENCE [LARGE SCALE GENOMIC DNA]</scope>
    <source>
        <strain evidence="15 16">Xinb3</strain>
        <tissue evidence="15">Complete organism</tissue>
    </source>
</reference>
<evidence type="ECO:0000256" key="5">
    <source>
        <dbReference type="ARBA" id="ARBA00022490"/>
    </source>
</evidence>
<dbReference type="InterPro" id="IPR028889">
    <property type="entry name" value="USP"/>
</dbReference>
<keyword evidence="16" id="KW-1185">Reference proteome</keyword>
<dbReference type="Gene3D" id="3.10.20.90">
    <property type="entry name" value="Phosphatidylinositol 3-kinase Catalytic Subunit, Chain A, domain 1"/>
    <property type="match status" value="1"/>
</dbReference>
<dbReference type="PANTHER" id="PTHR21646">
    <property type="entry name" value="UBIQUITIN CARBOXYL-TERMINAL HYDROLASE"/>
    <property type="match status" value="1"/>
</dbReference>
<comment type="caution">
    <text evidence="15">The sequence shown here is derived from an EMBL/GenBank/DDBJ whole genome shotgun (WGS) entry which is preliminary data.</text>
</comment>
<comment type="catalytic activity">
    <reaction evidence="1 11">
        <text>Thiol-dependent hydrolysis of ester, thioester, amide, peptide and isopeptide bonds formed by the C-terminal Gly of ubiquitin (a 76-residue protein attached to proteins as an intracellular targeting signal).</text>
        <dbReference type="EC" id="3.4.19.12"/>
    </reaction>
</comment>
<dbReference type="InterPro" id="IPR038765">
    <property type="entry name" value="Papain-like_cys_pep_sf"/>
</dbReference>
<dbReference type="SUPFAM" id="SSF143791">
    <property type="entry name" value="DUSP-like"/>
    <property type="match status" value="1"/>
</dbReference>
<dbReference type="OrthoDB" id="265776at2759"/>
<keyword evidence="10" id="KW-0539">Nucleus</keyword>
<dbReference type="InterPro" id="IPR018200">
    <property type="entry name" value="USP_CS"/>
</dbReference>
<evidence type="ECO:0000313" key="15">
    <source>
        <dbReference type="EMBL" id="KZS11135.1"/>
    </source>
</evidence>
<keyword evidence="7 11" id="KW-0833">Ubl conjugation pathway</keyword>
<evidence type="ECO:0000256" key="9">
    <source>
        <dbReference type="ARBA" id="ARBA00022807"/>
    </source>
</evidence>
<dbReference type="InterPro" id="IPR006615">
    <property type="entry name" value="Pept_C19_DUSP"/>
</dbReference>
<feature type="domain" description="USP" evidence="13">
    <location>
        <begin position="260"/>
        <end position="869"/>
    </location>
</feature>
<feature type="domain" description="DUSP" evidence="14">
    <location>
        <begin position="11"/>
        <end position="121"/>
    </location>
</feature>
<dbReference type="SUPFAM" id="SSF54001">
    <property type="entry name" value="Cysteine proteinases"/>
    <property type="match status" value="1"/>
</dbReference>
<dbReference type="EC" id="3.4.19.12" evidence="11"/>
<proteinExistence type="inferred from homology"/>
<dbReference type="InterPro" id="IPR028135">
    <property type="entry name" value="Ub_USP-typ"/>
</dbReference>
<dbReference type="PROSITE" id="PS00972">
    <property type="entry name" value="USP_1"/>
    <property type="match status" value="1"/>
</dbReference>
<evidence type="ECO:0000256" key="6">
    <source>
        <dbReference type="ARBA" id="ARBA00022670"/>
    </source>
</evidence>
<feature type="region of interest" description="Disordered" evidence="12">
    <location>
        <begin position="878"/>
        <end position="911"/>
    </location>
</feature>
<dbReference type="Gene3D" id="3.90.70.10">
    <property type="entry name" value="Cysteine proteinases"/>
    <property type="match status" value="2"/>
</dbReference>
<evidence type="ECO:0000256" key="10">
    <source>
        <dbReference type="ARBA" id="ARBA00023242"/>
    </source>
</evidence>
<accession>A0A164U7Z0</accession>
<dbReference type="Pfam" id="PF06337">
    <property type="entry name" value="DUSP"/>
    <property type="match status" value="1"/>
</dbReference>
<evidence type="ECO:0000256" key="4">
    <source>
        <dbReference type="ARBA" id="ARBA00009085"/>
    </source>
</evidence>
<evidence type="ECO:0000256" key="2">
    <source>
        <dbReference type="ARBA" id="ARBA00004123"/>
    </source>
</evidence>
<keyword evidence="9 11" id="KW-0788">Thiol protease</keyword>
<dbReference type="Proteomes" id="UP000076858">
    <property type="component" value="Unassembled WGS sequence"/>
</dbReference>
<dbReference type="GO" id="GO:0006508">
    <property type="term" value="P:proteolysis"/>
    <property type="evidence" value="ECO:0007669"/>
    <property type="project" value="UniProtKB-KW"/>
</dbReference>
<name>A0A164U7Z0_9CRUS</name>
<evidence type="ECO:0000256" key="11">
    <source>
        <dbReference type="RuleBase" id="RU366025"/>
    </source>
</evidence>
<dbReference type="GO" id="GO:0005634">
    <property type="term" value="C:nucleus"/>
    <property type="evidence" value="ECO:0007669"/>
    <property type="project" value="UniProtKB-SubCell"/>
</dbReference>